<reference evidence="1" key="1">
    <citation type="submission" date="2019-08" db="EMBL/GenBank/DDBJ databases">
        <authorList>
            <person name="Kucharzyk K."/>
            <person name="Murdoch R.W."/>
            <person name="Higgins S."/>
            <person name="Loffler F."/>
        </authorList>
    </citation>
    <scope>NUCLEOTIDE SEQUENCE</scope>
</reference>
<comment type="caution">
    <text evidence="1">The sequence shown here is derived from an EMBL/GenBank/DDBJ whole genome shotgun (WGS) entry which is preliminary data.</text>
</comment>
<evidence type="ECO:0000313" key="1">
    <source>
        <dbReference type="EMBL" id="MPN31989.1"/>
    </source>
</evidence>
<proteinExistence type="predicted"/>
<sequence length="124" mass="14259">MYWEPERSATIKIGKDEYPILLTLRATKEIAKKYGGLNELAEIVFSDQWEEAIDDMLWLITLLANQCIAIKNLYEKSHDPMLKPEELEQLISPFDIPAYSLAIMQCLQAGSKRHVESEETDSKN</sequence>
<dbReference type="AlphaFoldDB" id="A0A645H1X4"/>
<name>A0A645H1X4_9ZZZZ</name>
<gene>
    <name evidence="1" type="ORF">SDC9_179464</name>
</gene>
<accession>A0A645H1X4</accession>
<protein>
    <submittedName>
        <fullName evidence="1">Uncharacterized protein</fullName>
    </submittedName>
</protein>
<dbReference type="EMBL" id="VSSQ01083764">
    <property type="protein sequence ID" value="MPN31989.1"/>
    <property type="molecule type" value="Genomic_DNA"/>
</dbReference>
<organism evidence="1">
    <name type="scientific">bioreactor metagenome</name>
    <dbReference type="NCBI Taxonomy" id="1076179"/>
    <lineage>
        <taxon>unclassified sequences</taxon>
        <taxon>metagenomes</taxon>
        <taxon>ecological metagenomes</taxon>
    </lineage>
</organism>